<dbReference type="OrthoDB" id="9789943at2"/>
<keyword evidence="3" id="KW-1185">Reference proteome</keyword>
<accession>A0A9E6ZEI9</accession>
<dbReference type="RefSeq" id="WP_021298519.1">
    <property type="nucleotide sequence ID" value="NZ_AURB01000193.1"/>
</dbReference>
<evidence type="ECO:0000313" key="2">
    <source>
        <dbReference type="EMBL" id="UNO48222.1"/>
    </source>
</evidence>
<evidence type="ECO:0000256" key="1">
    <source>
        <dbReference type="SAM" id="MobiDB-lite"/>
    </source>
</evidence>
<name>T0BLJ8_ALIAG</name>
<dbReference type="PANTHER" id="PTHR34351">
    <property type="entry name" value="SLR1927 PROTEIN-RELATED"/>
    <property type="match status" value="1"/>
</dbReference>
<dbReference type="KEGG" id="aaco:K1I37_16310"/>
<feature type="compositionally biased region" description="Basic and acidic residues" evidence="1">
    <location>
        <begin position="347"/>
        <end position="362"/>
    </location>
</feature>
<gene>
    <name evidence="2" type="ORF">K1I37_16310</name>
</gene>
<feature type="region of interest" description="Disordered" evidence="1">
    <location>
        <begin position="345"/>
        <end position="378"/>
    </location>
</feature>
<dbReference type="AlphaFoldDB" id="T0BLJ8"/>
<evidence type="ECO:0000313" key="3">
    <source>
        <dbReference type="Proteomes" id="UP000829401"/>
    </source>
</evidence>
<dbReference type="eggNOG" id="COG1721">
    <property type="taxonomic scope" value="Bacteria"/>
</dbReference>
<proteinExistence type="predicted"/>
<reference evidence="3" key="1">
    <citation type="journal article" date="2022" name="G3 (Bethesda)">
        <title>Unveiling the complete genome sequence of Alicyclobacillus acidoterrestris DSM 3922T, a taint-producing strain.</title>
        <authorList>
            <person name="Leonardo I.C."/>
            <person name="Barreto Crespo M.T."/>
            <person name="Gaspar F.B."/>
        </authorList>
    </citation>
    <scope>NUCLEOTIDE SEQUENCE [LARGE SCALE GENOMIC DNA]</scope>
    <source>
        <strain evidence="3">DSM 3922</strain>
    </source>
</reference>
<dbReference type="STRING" id="1356854.N007_16925"/>
<sequence>MLTVLWLVIVIAALIWIWPFWWSSVIQGKVDCIVEFPRHECDIQEAVPLTVTLVNRSWLPIPFAEVSIQLPPELSTKPDEPEQNLIFTTYVMMRRRVQITFTLYGASRGPATIRDIVVRMHEGIGIRNTFVYHQATEHIAVRPNPELSPSRTQTSANQGDSIVDRWLYPDETMFKGIRPYQPTAPARHIHWRASARFGNLVTKQFFSSTDVDVCLVLNAQMAFPHWAGTVREPFEELIGYLTDMALYLEKSGANLSFVTNAVITGRRGASALGHMKATSIRSLLGHAQAYVAEPLDAILNYLLTHRHALPQQILVFSAFETNAQKQQLEKLRRSGKHVVLIHPVNHPLRDTSADETTNEKRNQAAKNRATDVSEEVLS</sequence>
<accession>T0BLJ8</accession>
<dbReference type="Proteomes" id="UP000829401">
    <property type="component" value="Chromosome"/>
</dbReference>
<organism evidence="2 3">
    <name type="scientific">Alicyclobacillus acidoterrestris (strain ATCC 49025 / DSM 3922 / CIP 106132 / NCIMB 13137 / GD3B)</name>
    <dbReference type="NCBI Taxonomy" id="1356854"/>
    <lineage>
        <taxon>Bacteria</taxon>
        <taxon>Bacillati</taxon>
        <taxon>Bacillota</taxon>
        <taxon>Bacilli</taxon>
        <taxon>Bacillales</taxon>
        <taxon>Alicyclobacillaceae</taxon>
        <taxon>Alicyclobacillus</taxon>
    </lineage>
</organism>
<protein>
    <submittedName>
        <fullName evidence="2">DUF58 domain-containing protein</fullName>
    </submittedName>
</protein>
<dbReference type="EMBL" id="CP080467">
    <property type="protein sequence ID" value="UNO48222.1"/>
    <property type="molecule type" value="Genomic_DNA"/>
</dbReference>
<dbReference type="PANTHER" id="PTHR34351:SF2">
    <property type="entry name" value="DUF58 DOMAIN-CONTAINING PROTEIN"/>
    <property type="match status" value="1"/>
</dbReference>